<dbReference type="InterPro" id="IPR035965">
    <property type="entry name" value="PAS-like_dom_sf"/>
</dbReference>
<dbReference type="OrthoDB" id="8127at2157"/>
<dbReference type="InterPro" id="IPR001610">
    <property type="entry name" value="PAC"/>
</dbReference>
<dbReference type="Gene3D" id="3.40.50.2300">
    <property type="match status" value="1"/>
</dbReference>
<name>A0A483CTE0_9EURY</name>
<dbReference type="SUPFAM" id="SSF52172">
    <property type="entry name" value="CheY-like"/>
    <property type="match status" value="1"/>
</dbReference>
<dbReference type="InterPro" id="IPR000014">
    <property type="entry name" value="PAS"/>
</dbReference>
<dbReference type="Proteomes" id="UP000292580">
    <property type="component" value="Unassembled WGS sequence"/>
</dbReference>
<evidence type="ECO:0000259" key="3">
    <source>
        <dbReference type="PROSITE" id="PS50112"/>
    </source>
</evidence>
<dbReference type="InterPro" id="IPR013767">
    <property type="entry name" value="PAS_fold"/>
</dbReference>
<dbReference type="PANTHER" id="PTHR44757">
    <property type="entry name" value="DIGUANYLATE CYCLASE DGCP"/>
    <property type="match status" value="1"/>
</dbReference>
<dbReference type="CDD" id="cd00130">
    <property type="entry name" value="PAS"/>
    <property type="match status" value="2"/>
</dbReference>
<dbReference type="PANTHER" id="PTHR44757:SF2">
    <property type="entry name" value="BIOFILM ARCHITECTURE MAINTENANCE PROTEIN MBAA"/>
    <property type="match status" value="1"/>
</dbReference>
<feature type="domain" description="PAS" evidence="3">
    <location>
        <begin position="265"/>
        <end position="336"/>
    </location>
</feature>
<sequence length="515" mass="56877">MISVLYVDDEPSLLEICTLFLERGGDISVDTALSAGDAIERMASHHYDAVISDYQMPGMDGIEFLRTVRESGDGIPFIIFTGKGREEVVIEALNCGADFYLQKGGDPKSQFAELKSKILHSTARKRAEEAQRESEERLRTLIGAMPDIVCFKDGEGRWLEANEFTLGLLGLGEGEYRGKTDADLADLSPLYRHALQNCERIDHAAWGAGKPVRKDEAIPRPDGTPMIFDFIKVPTYHPDGTRKGLIVIGRDVTERSRAECAIRESEEKYRTLVEEIRDGFFMTDHSGTITFATQTLANIFGCDAPAEMAGQSFSRWVSPEQRKWAVSAFTSGIETGKMSETPIEVPVVREDGTLAWTEIKTYPIIRNGTTEGARGIVRDITARKQASIALAESEEIFHAVTNAAIDGIIMIDDRGCITFWNPAAERIFGYSAGEAIGRNVHDLIAPGHRHATIREGFRHFSATGIGPVIGRTLRLEAVRKSGEDFPIELSVSAVRMRDGWHAVGIVRDVSERVQG</sequence>
<evidence type="ECO:0000256" key="1">
    <source>
        <dbReference type="PROSITE-ProRule" id="PRU00169"/>
    </source>
</evidence>
<organism evidence="5 6">
    <name type="scientific">Methanofollis fontis</name>
    <dbReference type="NCBI Taxonomy" id="2052832"/>
    <lineage>
        <taxon>Archaea</taxon>
        <taxon>Methanobacteriati</taxon>
        <taxon>Methanobacteriota</taxon>
        <taxon>Stenosarchaea group</taxon>
        <taxon>Methanomicrobia</taxon>
        <taxon>Methanomicrobiales</taxon>
        <taxon>Methanomicrobiaceae</taxon>
        <taxon>Methanofollis</taxon>
    </lineage>
</organism>
<dbReference type="EMBL" id="PGCL01000001">
    <property type="protein sequence ID" value="TAJ45624.1"/>
    <property type="molecule type" value="Genomic_DNA"/>
</dbReference>
<evidence type="ECO:0000259" key="2">
    <source>
        <dbReference type="PROSITE" id="PS50110"/>
    </source>
</evidence>
<dbReference type="GO" id="GO:0006355">
    <property type="term" value="P:regulation of DNA-templated transcription"/>
    <property type="evidence" value="ECO:0007669"/>
    <property type="project" value="InterPro"/>
</dbReference>
<dbReference type="Pfam" id="PF00989">
    <property type="entry name" value="PAS"/>
    <property type="match status" value="2"/>
</dbReference>
<dbReference type="Gene3D" id="3.30.450.20">
    <property type="entry name" value="PAS domain"/>
    <property type="match status" value="3"/>
</dbReference>
<dbReference type="GO" id="GO:0000160">
    <property type="term" value="P:phosphorelay signal transduction system"/>
    <property type="evidence" value="ECO:0007669"/>
    <property type="project" value="InterPro"/>
</dbReference>
<feature type="domain" description="PAC" evidence="4">
    <location>
        <begin position="212"/>
        <end position="264"/>
    </location>
</feature>
<feature type="modified residue" description="4-aspartylphosphate" evidence="1">
    <location>
        <position position="53"/>
    </location>
</feature>
<dbReference type="InterPro" id="IPR013656">
    <property type="entry name" value="PAS_4"/>
</dbReference>
<evidence type="ECO:0000259" key="4">
    <source>
        <dbReference type="PROSITE" id="PS50113"/>
    </source>
</evidence>
<protein>
    <recommendedName>
        <fullName evidence="7">PAS domain S-box protein</fullName>
    </recommendedName>
</protein>
<gene>
    <name evidence="5" type="ORF">CUJ86_02570</name>
</gene>
<feature type="domain" description="PAC" evidence="4">
    <location>
        <begin position="471"/>
        <end position="515"/>
    </location>
</feature>
<dbReference type="SMART" id="SM00086">
    <property type="entry name" value="PAC"/>
    <property type="match status" value="3"/>
</dbReference>
<proteinExistence type="predicted"/>
<dbReference type="InterPro" id="IPR001789">
    <property type="entry name" value="Sig_transdc_resp-reg_receiver"/>
</dbReference>
<feature type="domain" description="Response regulatory" evidence="2">
    <location>
        <begin position="3"/>
        <end position="118"/>
    </location>
</feature>
<dbReference type="PROSITE" id="PS50112">
    <property type="entry name" value="PAS"/>
    <property type="match status" value="3"/>
</dbReference>
<dbReference type="NCBIfam" id="TIGR00229">
    <property type="entry name" value="sensory_box"/>
    <property type="match status" value="3"/>
</dbReference>
<dbReference type="InterPro" id="IPR000700">
    <property type="entry name" value="PAS-assoc_C"/>
</dbReference>
<feature type="domain" description="PAC" evidence="4">
    <location>
        <begin position="341"/>
        <end position="392"/>
    </location>
</feature>
<evidence type="ECO:0008006" key="7">
    <source>
        <dbReference type="Google" id="ProtNLM"/>
    </source>
</evidence>
<evidence type="ECO:0000313" key="6">
    <source>
        <dbReference type="Proteomes" id="UP000292580"/>
    </source>
</evidence>
<dbReference type="Pfam" id="PF00072">
    <property type="entry name" value="Response_reg"/>
    <property type="match status" value="1"/>
</dbReference>
<dbReference type="SUPFAM" id="SSF55785">
    <property type="entry name" value="PYP-like sensor domain (PAS domain)"/>
    <property type="match status" value="3"/>
</dbReference>
<dbReference type="SMART" id="SM00091">
    <property type="entry name" value="PAS"/>
    <property type="match status" value="3"/>
</dbReference>
<dbReference type="RefSeq" id="WP_130645986.1">
    <property type="nucleotide sequence ID" value="NZ_PGCL01000001.1"/>
</dbReference>
<dbReference type="PROSITE" id="PS50113">
    <property type="entry name" value="PAC"/>
    <property type="match status" value="3"/>
</dbReference>
<dbReference type="InterPro" id="IPR011006">
    <property type="entry name" value="CheY-like_superfamily"/>
</dbReference>
<accession>A0A483CTE0</accession>
<comment type="caution">
    <text evidence="5">The sequence shown here is derived from an EMBL/GenBank/DDBJ whole genome shotgun (WGS) entry which is preliminary data.</text>
</comment>
<dbReference type="Pfam" id="PF08448">
    <property type="entry name" value="PAS_4"/>
    <property type="match status" value="1"/>
</dbReference>
<evidence type="ECO:0000313" key="5">
    <source>
        <dbReference type="EMBL" id="TAJ45624.1"/>
    </source>
</evidence>
<dbReference type="CDD" id="cd00156">
    <property type="entry name" value="REC"/>
    <property type="match status" value="1"/>
</dbReference>
<keyword evidence="1" id="KW-0597">Phosphoprotein</keyword>
<dbReference type="PROSITE" id="PS50110">
    <property type="entry name" value="RESPONSE_REGULATORY"/>
    <property type="match status" value="1"/>
</dbReference>
<feature type="domain" description="PAS" evidence="3">
    <location>
        <begin position="134"/>
        <end position="187"/>
    </location>
</feature>
<dbReference type="AlphaFoldDB" id="A0A483CTE0"/>
<feature type="domain" description="PAS" evidence="3">
    <location>
        <begin position="393"/>
        <end position="446"/>
    </location>
</feature>
<dbReference type="SMART" id="SM00448">
    <property type="entry name" value="REC"/>
    <property type="match status" value="1"/>
</dbReference>
<dbReference type="InterPro" id="IPR052155">
    <property type="entry name" value="Biofilm_reg_signaling"/>
</dbReference>
<reference evidence="5 6" key="1">
    <citation type="submission" date="2017-11" db="EMBL/GenBank/DDBJ databases">
        <title>Isolation and Characterization of Methanofollis Species from Methane Seep Offshore SW Taiwan.</title>
        <authorList>
            <person name="Teng N.-H."/>
            <person name="Lai M.-C."/>
            <person name="Chen S.-C."/>
        </authorList>
    </citation>
    <scope>NUCLEOTIDE SEQUENCE [LARGE SCALE GENOMIC DNA]</scope>
    <source>
        <strain evidence="5 6">FWC-SCC2</strain>
    </source>
</reference>
<keyword evidence="6" id="KW-1185">Reference proteome</keyword>